<organism evidence="1 2">
    <name type="scientific">Candidatus Kerfeldbacteria bacterium RIFOXYB2_FULL_38_14</name>
    <dbReference type="NCBI Taxonomy" id="1798547"/>
    <lineage>
        <taxon>Bacteria</taxon>
        <taxon>Candidatus Kerfeldiibacteriota</taxon>
    </lineage>
</organism>
<evidence type="ECO:0000313" key="1">
    <source>
        <dbReference type="EMBL" id="OGY86799.1"/>
    </source>
</evidence>
<accession>A0A1G2BE07</accession>
<protein>
    <submittedName>
        <fullName evidence="1">Uncharacterized protein</fullName>
    </submittedName>
</protein>
<dbReference type="EMBL" id="MHKI01000015">
    <property type="protein sequence ID" value="OGY86799.1"/>
    <property type="molecule type" value="Genomic_DNA"/>
</dbReference>
<proteinExistence type="predicted"/>
<name>A0A1G2BE07_9BACT</name>
<dbReference type="Proteomes" id="UP000176420">
    <property type="component" value="Unassembled WGS sequence"/>
</dbReference>
<comment type="caution">
    <text evidence="1">The sequence shown here is derived from an EMBL/GenBank/DDBJ whole genome shotgun (WGS) entry which is preliminary data.</text>
</comment>
<evidence type="ECO:0000313" key="2">
    <source>
        <dbReference type="Proteomes" id="UP000176420"/>
    </source>
</evidence>
<gene>
    <name evidence="1" type="ORF">A2319_02715</name>
</gene>
<sequence length="94" mass="10787">MELIDTGLEKKRGTKMFLVLDNSNHRGLLVEVEDEKYDDWPGPMPTHCLDHCCCEPEVVRELEKILVGIELCQKISFDDGVGEKIKLSPAFRRK</sequence>
<dbReference type="AlphaFoldDB" id="A0A1G2BE07"/>
<reference evidence="1 2" key="1">
    <citation type="journal article" date="2016" name="Nat. Commun.">
        <title>Thousands of microbial genomes shed light on interconnected biogeochemical processes in an aquifer system.</title>
        <authorList>
            <person name="Anantharaman K."/>
            <person name="Brown C.T."/>
            <person name="Hug L.A."/>
            <person name="Sharon I."/>
            <person name="Castelle C.J."/>
            <person name="Probst A.J."/>
            <person name="Thomas B.C."/>
            <person name="Singh A."/>
            <person name="Wilkins M.J."/>
            <person name="Karaoz U."/>
            <person name="Brodie E.L."/>
            <person name="Williams K.H."/>
            <person name="Hubbard S.S."/>
            <person name="Banfield J.F."/>
        </authorList>
    </citation>
    <scope>NUCLEOTIDE SEQUENCE [LARGE SCALE GENOMIC DNA]</scope>
</reference>